<organism evidence="2 3">
    <name type="scientific">Methanobrevibacter gottschalkii</name>
    <dbReference type="NCBI Taxonomy" id="190974"/>
    <lineage>
        <taxon>Archaea</taxon>
        <taxon>Methanobacteriati</taxon>
        <taxon>Methanobacteriota</taxon>
        <taxon>Methanomada group</taxon>
        <taxon>Methanobacteria</taxon>
        <taxon>Methanobacteriales</taxon>
        <taxon>Methanobacteriaceae</taxon>
        <taxon>Methanobrevibacter</taxon>
    </lineage>
</organism>
<evidence type="ECO:0000313" key="2">
    <source>
        <dbReference type="EMBL" id="SEK57082.1"/>
    </source>
</evidence>
<protein>
    <submittedName>
        <fullName evidence="2">Uncharacterized protein</fullName>
    </submittedName>
</protein>
<accession>A0A1H7I5H1</accession>
<gene>
    <name evidence="2" type="ORF">SAMN05216439_1139</name>
</gene>
<sequence>MKIYNGNITEEKEDKKKNKKKRKRDNTSAYIYKWAEPE</sequence>
<feature type="region of interest" description="Disordered" evidence="1">
    <location>
        <begin position="1"/>
        <end position="27"/>
    </location>
</feature>
<evidence type="ECO:0000256" key="1">
    <source>
        <dbReference type="SAM" id="MobiDB-lite"/>
    </source>
</evidence>
<dbReference type="Proteomes" id="UP000199506">
    <property type="component" value="Unassembled WGS sequence"/>
</dbReference>
<evidence type="ECO:0000313" key="3">
    <source>
        <dbReference type="Proteomes" id="UP000199506"/>
    </source>
</evidence>
<dbReference type="EMBL" id="FOAK01000003">
    <property type="protein sequence ID" value="SEK57082.1"/>
    <property type="molecule type" value="Genomic_DNA"/>
</dbReference>
<name>A0A1H7I5H1_9EURY</name>
<dbReference type="AlphaFoldDB" id="A0A1H7I5H1"/>
<reference evidence="2 3" key="1">
    <citation type="submission" date="2016-10" db="EMBL/GenBank/DDBJ databases">
        <authorList>
            <person name="de Groot N.N."/>
        </authorList>
    </citation>
    <scope>NUCLEOTIDE SEQUENCE [LARGE SCALE GENOMIC DNA]</scope>
    <source>
        <strain evidence="2 3">DSM 11978</strain>
    </source>
</reference>
<proteinExistence type="predicted"/>